<evidence type="ECO:0000256" key="5">
    <source>
        <dbReference type="ARBA" id="ARBA00023136"/>
    </source>
</evidence>
<dbReference type="PRINTS" id="PR00783">
    <property type="entry name" value="MINTRINSICP"/>
</dbReference>
<feature type="transmembrane region" description="Helical" evidence="7">
    <location>
        <begin position="26"/>
        <end position="51"/>
    </location>
</feature>
<dbReference type="PANTHER" id="PTHR45724:SF13">
    <property type="entry name" value="AQUAPORIN NIP1-1-RELATED"/>
    <property type="match status" value="1"/>
</dbReference>
<name>A0ABP0JPZ7_9DINO</name>
<keyword evidence="9" id="KW-1185">Reference proteome</keyword>
<dbReference type="InterPro" id="IPR022357">
    <property type="entry name" value="MIP_CS"/>
</dbReference>
<sequence length="467" mass="48694">MYGSTPAPHVAESEPEKNFVESASPYVAEFVGSYLLVFTIGVCSIVANPLWGPTAVGSTLVVLVYIFGPISGAHLNPAVTVACGLAGQISWQKVLSYCILQISAGFVAGLACYAVFQLPMGVSPVDPFSFWDAAFLEVVYTAMLCFVVLSVATSRTNNPANNQNNFFGLAIGLVIIAGGQAAGKISGAVLNPAAAIGLEVAGAARDHSAPYGFAYSAAELFGGIVAAAAFRFVRRHELSESEPSFTSGVFCECFGTFLLCCTIGLSLTQQSDSTPWAAGAALASIVYAVHDVSGGHINPAVTMAVVLSGKCSLERGMVYWAVQLFGGLLAGIATAAYHGIGGIATSNLEPNGDFSWMSVLAVETVFTCILSLVVLKVGPQSNFYFGMAIGSCLTLGGFASAQISGLMNPAVVWSVAIANFTSSITSISLLYHCLAFCLFQLAGGVLAPYLHHLTKEIPYTKFRSVLD</sequence>
<comment type="similarity">
    <text evidence="6">Belongs to the MIP/aquaporin (TC 1.A.8) family.</text>
</comment>
<evidence type="ECO:0000256" key="4">
    <source>
        <dbReference type="ARBA" id="ARBA00022989"/>
    </source>
</evidence>
<dbReference type="InterPro" id="IPR023271">
    <property type="entry name" value="Aquaporin-like"/>
</dbReference>
<feature type="transmembrane region" description="Helical" evidence="7">
    <location>
        <begin position="356"/>
        <end position="375"/>
    </location>
</feature>
<keyword evidence="2 6" id="KW-0813">Transport</keyword>
<comment type="caution">
    <text evidence="8">The sequence shown here is derived from an EMBL/GenBank/DDBJ whole genome shotgun (WGS) entry which is preliminary data.</text>
</comment>
<evidence type="ECO:0000313" key="9">
    <source>
        <dbReference type="Proteomes" id="UP001642464"/>
    </source>
</evidence>
<evidence type="ECO:0000256" key="6">
    <source>
        <dbReference type="RuleBase" id="RU000477"/>
    </source>
</evidence>
<protein>
    <submittedName>
        <fullName evidence="8">Probable aquaporin NIP7-1 (NOD26-like intrinsic protein 7-1) (AtNIP7)</fullName>
    </submittedName>
</protein>
<feature type="transmembrane region" description="Helical" evidence="7">
    <location>
        <begin position="382"/>
        <end position="403"/>
    </location>
</feature>
<gene>
    <name evidence="8" type="ORF">SCF082_LOCUS13048</name>
</gene>
<evidence type="ECO:0000313" key="8">
    <source>
        <dbReference type="EMBL" id="CAK9016119.1"/>
    </source>
</evidence>
<evidence type="ECO:0000256" key="1">
    <source>
        <dbReference type="ARBA" id="ARBA00004141"/>
    </source>
</evidence>
<dbReference type="PROSITE" id="PS00221">
    <property type="entry name" value="MIP"/>
    <property type="match status" value="2"/>
</dbReference>
<feature type="transmembrane region" description="Helical" evidence="7">
    <location>
        <begin position="317"/>
        <end position="336"/>
    </location>
</feature>
<feature type="transmembrane region" description="Helical" evidence="7">
    <location>
        <begin position="128"/>
        <end position="152"/>
    </location>
</feature>
<evidence type="ECO:0000256" key="3">
    <source>
        <dbReference type="ARBA" id="ARBA00022692"/>
    </source>
</evidence>
<dbReference type="EMBL" id="CAXAMM010008025">
    <property type="protein sequence ID" value="CAK9016119.1"/>
    <property type="molecule type" value="Genomic_DNA"/>
</dbReference>
<feature type="transmembrane region" description="Helical" evidence="7">
    <location>
        <begin position="94"/>
        <end position="116"/>
    </location>
</feature>
<evidence type="ECO:0000256" key="2">
    <source>
        <dbReference type="ARBA" id="ARBA00022448"/>
    </source>
</evidence>
<feature type="transmembrane region" description="Helical" evidence="7">
    <location>
        <begin position="245"/>
        <end position="267"/>
    </location>
</feature>
<keyword evidence="4 7" id="KW-1133">Transmembrane helix</keyword>
<dbReference type="PANTHER" id="PTHR45724">
    <property type="entry name" value="AQUAPORIN NIP2-1"/>
    <property type="match status" value="1"/>
</dbReference>
<feature type="transmembrane region" description="Helical" evidence="7">
    <location>
        <begin position="429"/>
        <end position="450"/>
    </location>
</feature>
<dbReference type="InterPro" id="IPR034294">
    <property type="entry name" value="Aquaporin_transptr"/>
</dbReference>
<feature type="transmembrane region" description="Helical" evidence="7">
    <location>
        <begin position="164"/>
        <end position="182"/>
    </location>
</feature>
<keyword evidence="3 6" id="KW-0812">Transmembrane</keyword>
<accession>A0ABP0JPZ7</accession>
<evidence type="ECO:0000256" key="7">
    <source>
        <dbReference type="SAM" id="Phobius"/>
    </source>
</evidence>
<reference evidence="8 9" key="1">
    <citation type="submission" date="2024-02" db="EMBL/GenBank/DDBJ databases">
        <authorList>
            <person name="Chen Y."/>
            <person name="Shah S."/>
            <person name="Dougan E. K."/>
            <person name="Thang M."/>
            <person name="Chan C."/>
        </authorList>
    </citation>
    <scope>NUCLEOTIDE SEQUENCE [LARGE SCALE GENOMIC DNA]</scope>
</reference>
<dbReference type="SUPFAM" id="SSF81338">
    <property type="entry name" value="Aquaporin-like"/>
    <property type="match status" value="2"/>
</dbReference>
<comment type="subcellular location">
    <subcellularLocation>
        <location evidence="1">Membrane</location>
        <topology evidence="1">Multi-pass membrane protein</topology>
    </subcellularLocation>
</comment>
<dbReference type="Proteomes" id="UP001642464">
    <property type="component" value="Unassembled WGS sequence"/>
</dbReference>
<keyword evidence="5 7" id="KW-0472">Membrane</keyword>
<dbReference type="Pfam" id="PF00230">
    <property type="entry name" value="MIP"/>
    <property type="match status" value="2"/>
</dbReference>
<feature type="transmembrane region" description="Helical" evidence="7">
    <location>
        <begin position="213"/>
        <end position="233"/>
    </location>
</feature>
<organism evidence="8 9">
    <name type="scientific">Durusdinium trenchii</name>
    <dbReference type="NCBI Taxonomy" id="1381693"/>
    <lineage>
        <taxon>Eukaryota</taxon>
        <taxon>Sar</taxon>
        <taxon>Alveolata</taxon>
        <taxon>Dinophyceae</taxon>
        <taxon>Suessiales</taxon>
        <taxon>Symbiodiniaceae</taxon>
        <taxon>Durusdinium</taxon>
    </lineage>
</organism>
<feature type="transmembrane region" description="Helical" evidence="7">
    <location>
        <begin position="63"/>
        <end position="87"/>
    </location>
</feature>
<dbReference type="InterPro" id="IPR000425">
    <property type="entry name" value="MIP"/>
</dbReference>
<dbReference type="Gene3D" id="1.20.1080.10">
    <property type="entry name" value="Glycerol uptake facilitator protein"/>
    <property type="match status" value="2"/>
</dbReference>
<proteinExistence type="inferred from homology"/>